<organism evidence="1">
    <name type="scientific">Lygus hesperus</name>
    <name type="common">Western plant bug</name>
    <dbReference type="NCBI Taxonomy" id="30085"/>
    <lineage>
        <taxon>Eukaryota</taxon>
        <taxon>Metazoa</taxon>
        <taxon>Ecdysozoa</taxon>
        <taxon>Arthropoda</taxon>
        <taxon>Hexapoda</taxon>
        <taxon>Insecta</taxon>
        <taxon>Pterygota</taxon>
        <taxon>Neoptera</taxon>
        <taxon>Paraneoptera</taxon>
        <taxon>Hemiptera</taxon>
        <taxon>Heteroptera</taxon>
        <taxon>Panheteroptera</taxon>
        <taxon>Cimicomorpha</taxon>
        <taxon>Miridae</taxon>
        <taxon>Mirini</taxon>
        <taxon>Lygus</taxon>
    </lineage>
</organism>
<protein>
    <submittedName>
        <fullName evidence="1">Uncharacterized protein</fullName>
    </submittedName>
</protein>
<reference evidence="1" key="1">
    <citation type="journal article" date="2016" name="Gigascience">
        <title>De novo construction of an expanded transcriptome assembly for the western tarnished plant bug, Lygus hesperus.</title>
        <authorList>
            <person name="Tassone E.E."/>
            <person name="Geib S.M."/>
            <person name="Hall B."/>
            <person name="Fabrick J.A."/>
            <person name="Brent C.S."/>
            <person name="Hull J.J."/>
        </authorList>
    </citation>
    <scope>NUCLEOTIDE SEQUENCE</scope>
</reference>
<sequence>HSLYHFFSCTGSDIPLHPRAAQTCIANCAVLLSTRTVFTISFSSYIHLKFSSYKIPQCVCASIRHYACKETIEQMNTHYLPVQYQNNNNNNVGSNTTATLQLAEGNTMSYIPVVCDLRDTNGYVTTDRNCVARIATTTPIWTTTQGPVLVSMPVPAEQLQSGNNDRSVYTDRPSCPLIPLRQVAM</sequence>
<evidence type="ECO:0000313" key="1">
    <source>
        <dbReference type="EMBL" id="JAQ05564.1"/>
    </source>
</evidence>
<name>A0A146LB58_LYGHE</name>
<proteinExistence type="predicted"/>
<gene>
    <name evidence="1" type="ORF">g.16830</name>
</gene>
<accession>A0A146LB58</accession>
<dbReference type="AlphaFoldDB" id="A0A146LB58"/>
<dbReference type="EMBL" id="GDHC01013065">
    <property type="protein sequence ID" value="JAQ05564.1"/>
    <property type="molecule type" value="Transcribed_RNA"/>
</dbReference>
<feature type="non-terminal residue" evidence="1">
    <location>
        <position position="1"/>
    </location>
</feature>